<evidence type="ECO:0000256" key="2">
    <source>
        <dbReference type="ARBA" id="ARBA00023002"/>
    </source>
</evidence>
<gene>
    <name evidence="4" type="ORF">QF092_09095</name>
</gene>
<evidence type="ECO:0000259" key="3">
    <source>
        <dbReference type="SMART" id="SM00903"/>
    </source>
</evidence>
<dbReference type="Gene3D" id="2.30.110.10">
    <property type="entry name" value="Electron Transport, Fmn-binding Protein, Chain A"/>
    <property type="match status" value="1"/>
</dbReference>
<evidence type="ECO:0000256" key="1">
    <source>
        <dbReference type="ARBA" id="ARBA00008898"/>
    </source>
</evidence>
<evidence type="ECO:0000313" key="4">
    <source>
        <dbReference type="EMBL" id="WGV17915.1"/>
    </source>
</evidence>
<dbReference type="PANTHER" id="PTHR30466:SF11">
    <property type="entry name" value="FLAVIN-DEPENDENT MONOOXYGENASE, REDUCTASE SUBUNIT HSAB"/>
    <property type="match status" value="1"/>
</dbReference>
<dbReference type="Proteomes" id="UP001230978">
    <property type="component" value="Chromosome"/>
</dbReference>
<protein>
    <submittedName>
        <fullName evidence="4">Flavin reductase family protein</fullName>
        <ecNumber evidence="4">1.-.-.-</ecNumber>
    </submittedName>
</protein>
<dbReference type="EC" id="1.-.-.-" evidence="4"/>
<dbReference type="RefSeq" id="WP_281469599.1">
    <property type="nucleotide sequence ID" value="NZ_CP124535.1"/>
</dbReference>
<dbReference type="SMART" id="SM00903">
    <property type="entry name" value="Flavin_Reduct"/>
    <property type="match status" value="1"/>
</dbReference>
<proteinExistence type="inferred from homology"/>
<dbReference type="Pfam" id="PF01613">
    <property type="entry name" value="Flavin_Reduct"/>
    <property type="match status" value="1"/>
</dbReference>
<accession>A0ABY8QAL9</accession>
<dbReference type="GO" id="GO:0016491">
    <property type="term" value="F:oxidoreductase activity"/>
    <property type="evidence" value="ECO:0007669"/>
    <property type="project" value="UniProtKB-KW"/>
</dbReference>
<sequence length="176" mass="18872">MQVVNPATLTATAMTDLRHPDPSLYRDVMGAFPTGVTVMTLTTADGTRVGVTASSFNTVSLDPPLILWSLALKAPSLHAFRTTDHFAVNILAEDQRQIALQFARPSDDKFAGIPTETGQTGAPLLTGALAHVECRTVARHPGGDHEIMVAEVLTLRRRDGTPLVFQRGAFHGLTST</sequence>
<feature type="domain" description="Flavin reductase like" evidence="3">
    <location>
        <begin position="29"/>
        <end position="172"/>
    </location>
</feature>
<dbReference type="SUPFAM" id="SSF50475">
    <property type="entry name" value="FMN-binding split barrel"/>
    <property type="match status" value="1"/>
</dbReference>
<dbReference type="InterPro" id="IPR002563">
    <property type="entry name" value="Flavin_Rdtase-like_dom"/>
</dbReference>
<keyword evidence="5" id="KW-1185">Reference proteome</keyword>
<comment type="similarity">
    <text evidence="1">Belongs to the non-flavoprotein flavin reductase family.</text>
</comment>
<keyword evidence="2 4" id="KW-0560">Oxidoreductase</keyword>
<reference evidence="4 5" key="1">
    <citation type="submission" date="2023-04" db="EMBL/GenBank/DDBJ databases">
        <title>YMD61, complete Genome.</title>
        <authorList>
            <person name="Zhang J."/>
        </authorList>
    </citation>
    <scope>NUCLEOTIDE SEQUENCE [LARGE SCALE GENOMIC DNA]</scope>
    <source>
        <strain evidence="4 5">YMD61</strain>
    </source>
</reference>
<dbReference type="PANTHER" id="PTHR30466">
    <property type="entry name" value="FLAVIN REDUCTASE"/>
    <property type="match status" value="1"/>
</dbReference>
<dbReference type="InterPro" id="IPR012349">
    <property type="entry name" value="Split_barrel_FMN-bd"/>
</dbReference>
<organism evidence="4 5">
    <name type="scientific">Fuscovulum ytuae</name>
    <dbReference type="NCBI Taxonomy" id="3042299"/>
    <lineage>
        <taxon>Bacteria</taxon>
        <taxon>Pseudomonadati</taxon>
        <taxon>Pseudomonadota</taxon>
        <taxon>Alphaproteobacteria</taxon>
        <taxon>Rhodobacterales</taxon>
        <taxon>Paracoccaceae</taxon>
        <taxon>Fuscovulum</taxon>
    </lineage>
</organism>
<dbReference type="EMBL" id="CP124535">
    <property type="protein sequence ID" value="WGV17915.1"/>
    <property type="molecule type" value="Genomic_DNA"/>
</dbReference>
<name>A0ABY8QAL9_9RHOB</name>
<dbReference type="InterPro" id="IPR050268">
    <property type="entry name" value="NADH-dep_flavin_reductase"/>
</dbReference>
<evidence type="ECO:0000313" key="5">
    <source>
        <dbReference type="Proteomes" id="UP001230978"/>
    </source>
</evidence>